<proteinExistence type="inferred from homology"/>
<accession>A0A0C9TLI2</accession>
<feature type="domain" description="IRG-type G" evidence="6">
    <location>
        <begin position="162"/>
        <end position="365"/>
    </location>
</feature>
<dbReference type="HOGENOM" id="CLU_034479_0_0_1"/>
<dbReference type="GO" id="GO:0005525">
    <property type="term" value="F:GTP binding"/>
    <property type="evidence" value="ECO:0007669"/>
    <property type="project" value="UniProtKB-KW"/>
</dbReference>
<evidence type="ECO:0000259" key="6">
    <source>
        <dbReference type="PROSITE" id="PS51716"/>
    </source>
</evidence>
<evidence type="ECO:0000256" key="3">
    <source>
        <dbReference type="ARBA" id="ARBA00022801"/>
    </source>
</evidence>
<evidence type="ECO:0000256" key="4">
    <source>
        <dbReference type="ARBA" id="ARBA00023134"/>
    </source>
</evidence>
<dbReference type="InterPro" id="IPR030385">
    <property type="entry name" value="G_IRG_dom"/>
</dbReference>
<dbReference type="InterPro" id="IPR007743">
    <property type="entry name" value="Immunity-related_GTPase-like"/>
</dbReference>
<sequence length="387" mass="43404">MGAAASTASGALVSGIMYILDAIRKASVRENPTFANMTASADAEEARAEAEKARAEAEAAKAEAKKAWEEVKVMRDTAEAEKRQAEEELQRQRAVLAESQRAEEHAKEWARQAQRQANESTRIAKKAQKQAEEHLKKGVQPVIVPSPEEVEAAKRRVQYKEGLFHFAVAGVAGGGKSSFINGFRGLHNRDTAAASTGVTETTLVITRLPDPNQENPFVWYDIPGAGTTKIPDWQYFNEQGLYVFDCIVVVFDSRFTEADIAILKNCERLGIPTYIVRSKSDVHIRNIMRDRGYDSEADVNRTQRNTLYPEAREKYIAETRANIKRNLEDANLPDQRVYMVSNDAILSIVKNKKLPHNFIDELELMRDVFSKAYSRRCVPTLSLATLR</sequence>
<protein>
    <recommendedName>
        <fullName evidence="6">IRG-type G domain-containing protein</fullName>
    </recommendedName>
</protein>
<organism evidence="7 8">
    <name type="scientific">Paxillus involutus ATCC 200175</name>
    <dbReference type="NCBI Taxonomy" id="664439"/>
    <lineage>
        <taxon>Eukaryota</taxon>
        <taxon>Fungi</taxon>
        <taxon>Dikarya</taxon>
        <taxon>Basidiomycota</taxon>
        <taxon>Agaricomycotina</taxon>
        <taxon>Agaricomycetes</taxon>
        <taxon>Agaricomycetidae</taxon>
        <taxon>Boletales</taxon>
        <taxon>Paxilineae</taxon>
        <taxon>Paxillaceae</taxon>
        <taxon>Paxillus</taxon>
    </lineage>
</organism>
<dbReference type="GO" id="GO:0016020">
    <property type="term" value="C:membrane"/>
    <property type="evidence" value="ECO:0007669"/>
    <property type="project" value="InterPro"/>
</dbReference>
<evidence type="ECO:0000313" key="8">
    <source>
        <dbReference type="Proteomes" id="UP000053647"/>
    </source>
</evidence>
<dbReference type="Proteomes" id="UP000053647">
    <property type="component" value="Unassembled WGS sequence"/>
</dbReference>
<evidence type="ECO:0000256" key="2">
    <source>
        <dbReference type="ARBA" id="ARBA00022741"/>
    </source>
</evidence>
<reference evidence="7 8" key="1">
    <citation type="submission" date="2014-06" db="EMBL/GenBank/DDBJ databases">
        <authorList>
            <consortium name="DOE Joint Genome Institute"/>
            <person name="Kuo A."/>
            <person name="Kohler A."/>
            <person name="Nagy L.G."/>
            <person name="Floudas D."/>
            <person name="Copeland A."/>
            <person name="Barry K.W."/>
            <person name="Cichocki N."/>
            <person name="Veneault-Fourrey C."/>
            <person name="LaButti K."/>
            <person name="Lindquist E.A."/>
            <person name="Lipzen A."/>
            <person name="Lundell T."/>
            <person name="Morin E."/>
            <person name="Murat C."/>
            <person name="Sun H."/>
            <person name="Tunlid A."/>
            <person name="Henrissat B."/>
            <person name="Grigoriev I.V."/>
            <person name="Hibbett D.S."/>
            <person name="Martin F."/>
            <person name="Nordberg H.P."/>
            <person name="Cantor M.N."/>
            <person name="Hua S.X."/>
        </authorList>
    </citation>
    <scope>NUCLEOTIDE SEQUENCE [LARGE SCALE GENOMIC DNA]</scope>
    <source>
        <strain evidence="7 8">ATCC 200175</strain>
    </source>
</reference>
<evidence type="ECO:0000313" key="7">
    <source>
        <dbReference type="EMBL" id="KIJ08151.1"/>
    </source>
</evidence>
<name>A0A0C9TLI2_PAXIN</name>
<dbReference type="Pfam" id="PF05049">
    <property type="entry name" value="IIGP"/>
    <property type="match status" value="1"/>
</dbReference>
<dbReference type="OrthoDB" id="422720at2759"/>
<reference evidence="8" key="2">
    <citation type="submission" date="2015-01" db="EMBL/GenBank/DDBJ databases">
        <title>Evolutionary Origins and Diversification of the Mycorrhizal Mutualists.</title>
        <authorList>
            <consortium name="DOE Joint Genome Institute"/>
            <consortium name="Mycorrhizal Genomics Consortium"/>
            <person name="Kohler A."/>
            <person name="Kuo A."/>
            <person name="Nagy L.G."/>
            <person name="Floudas D."/>
            <person name="Copeland A."/>
            <person name="Barry K.W."/>
            <person name="Cichocki N."/>
            <person name="Veneault-Fourrey C."/>
            <person name="LaButti K."/>
            <person name="Lindquist E.A."/>
            <person name="Lipzen A."/>
            <person name="Lundell T."/>
            <person name="Morin E."/>
            <person name="Murat C."/>
            <person name="Riley R."/>
            <person name="Ohm R."/>
            <person name="Sun H."/>
            <person name="Tunlid A."/>
            <person name="Henrissat B."/>
            <person name="Grigoriev I.V."/>
            <person name="Hibbett D.S."/>
            <person name="Martin F."/>
        </authorList>
    </citation>
    <scope>NUCLEOTIDE SEQUENCE [LARGE SCALE GENOMIC DNA]</scope>
    <source>
        <strain evidence="8">ATCC 200175</strain>
    </source>
</reference>
<keyword evidence="8" id="KW-1185">Reference proteome</keyword>
<comment type="similarity">
    <text evidence="1">Belongs to the TRAFAC class dynamin-like GTPase superfamily. IRG family.</text>
</comment>
<feature type="coiled-coil region" evidence="5">
    <location>
        <begin position="36"/>
        <end position="137"/>
    </location>
</feature>
<dbReference type="GO" id="GO:0016787">
    <property type="term" value="F:hydrolase activity"/>
    <property type="evidence" value="ECO:0007669"/>
    <property type="project" value="UniProtKB-KW"/>
</dbReference>
<gene>
    <name evidence="7" type="ORF">PAXINDRAFT_120525</name>
</gene>
<dbReference type="InterPro" id="IPR027417">
    <property type="entry name" value="P-loop_NTPase"/>
</dbReference>
<dbReference type="PANTHER" id="PTHR32341:SF10">
    <property type="entry name" value="INTERFERON-INDUCIBLE GTPASE 5"/>
    <property type="match status" value="1"/>
</dbReference>
<evidence type="ECO:0000256" key="1">
    <source>
        <dbReference type="ARBA" id="ARBA00005429"/>
    </source>
</evidence>
<evidence type="ECO:0000256" key="5">
    <source>
        <dbReference type="SAM" id="Coils"/>
    </source>
</evidence>
<dbReference type="AlphaFoldDB" id="A0A0C9TLI2"/>
<keyword evidence="4" id="KW-0342">GTP-binding</keyword>
<dbReference type="Gene3D" id="3.40.50.300">
    <property type="entry name" value="P-loop containing nucleotide triphosphate hydrolases"/>
    <property type="match status" value="1"/>
</dbReference>
<keyword evidence="3" id="KW-0378">Hydrolase</keyword>
<keyword evidence="5" id="KW-0175">Coiled coil</keyword>
<dbReference type="PROSITE" id="PS51716">
    <property type="entry name" value="G_IRG"/>
    <property type="match status" value="1"/>
</dbReference>
<dbReference type="EMBL" id="KN819689">
    <property type="protein sequence ID" value="KIJ08151.1"/>
    <property type="molecule type" value="Genomic_DNA"/>
</dbReference>
<dbReference type="PANTHER" id="PTHR32341">
    <property type="entry name" value="INTERFERON-INDUCIBLE GTPASE"/>
    <property type="match status" value="1"/>
</dbReference>
<keyword evidence="2" id="KW-0547">Nucleotide-binding</keyword>
<dbReference type="SUPFAM" id="SSF52540">
    <property type="entry name" value="P-loop containing nucleoside triphosphate hydrolases"/>
    <property type="match status" value="1"/>
</dbReference>
<dbReference type="InterPro" id="IPR051515">
    <property type="entry name" value="IRG"/>
</dbReference>